<dbReference type="FunFam" id="1.10.10.2830:FF:000001">
    <property type="entry name" value="Chromosome partitioning protein ParB"/>
    <property type="match status" value="1"/>
</dbReference>
<dbReference type="GO" id="GO:0007059">
    <property type="term" value="P:chromosome segregation"/>
    <property type="evidence" value="ECO:0007669"/>
    <property type="project" value="UniProtKB-KW"/>
</dbReference>
<dbReference type="Gene3D" id="1.10.10.2830">
    <property type="match status" value="1"/>
</dbReference>
<keyword evidence="3" id="KW-0238">DNA-binding</keyword>
<sequence>MALGRGLSALISPHGKSASITSKTEAGSDPKIWHIPVNNILPNPGQPRRHFAPEELQELSASIKEYGVLQPILVTERTDGGYELVAGERRLRATKLTGLPTIPAIIKKLADQAKLEIALVENIQRENLNPLEEAFAYQRLCEEFNLTQQAVADKVGKSRPYVANAIRLLDLPEVAKKALSEGKISYSQGRTLLTLPEVAQQLDLLASMLGQKITVRELERTVAQKTAGKFSRRDPNLMFLEDKLRSALGAKVAITKKGNSGTVVITYHSDEELKNIVKQIGGE</sequence>
<comment type="similarity">
    <text evidence="1">Belongs to the ParB family.</text>
</comment>
<evidence type="ECO:0000313" key="5">
    <source>
        <dbReference type="EMBL" id="OGH87511.1"/>
    </source>
</evidence>
<dbReference type="Gene3D" id="3.90.1530.30">
    <property type="match status" value="1"/>
</dbReference>
<keyword evidence="2" id="KW-0159">Chromosome partition</keyword>
<proteinExistence type="inferred from homology"/>
<dbReference type="STRING" id="1798704.A3J93_03205"/>
<dbReference type="PANTHER" id="PTHR33375:SF1">
    <property type="entry name" value="CHROMOSOME-PARTITIONING PROTEIN PARB-RELATED"/>
    <property type="match status" value="1"/>
</dbReference>
<dbReference type="GO" id="GO:0003677">
    <property type="term" value="F:DNA binding"/>
    <property type="evidence" value="ECO:0007669"/>
    <property type="project" value="UniProtKB-KW"/>
</dbReference>
<dbReference type="Pfam" id="PF17762">
    <property type="entry name" value="HTH_ParB"/>
    <property type="match status" value="1"/>
</dbReference>
<dbReference type="Pfam" id="PF02195">
    <property type="entry name" value="ParB_N"/>
    <property type="match status" value="1"/>
</dbReference>
<dbReference type="NCBIfam" id="TIGR00180">
    <property type="entry name" value="parB_part"/>
    <property type="match status" value="1"/>
</dbReference>
<dbReference type="SUPFAM" id="SSF109709">
    <property type="entry name" value="KorB DNA-binding domain-like"/>
    <property type="match status" value="1"/>
</dbReference>
<dbReference type="InterPro" id="IPR003115">
    <property type="entry name" value="ParB_N"/>
</dbReference>
<dbReference type="GO" id="GO:0005694">
    <property type="term" value="C:chromosome"/>
    <property type="evidence" value="ECO:0007669"/>
    <property type="project" value="TreeGrafter"/>
</dbReference>
<dbReference type="InterPro" id="IPR057240">
    <property type="entry name" value="ParB_dimer_C"/>
</dbReference>
<evidence type="ECO:0000256" key="2">
    <source>
        <dbReference type="ARBA" id="ARBA00022829"/>
    </source>
</evidence>
<gene>
    <name evidence="5" type="ORF">A3J93_03205</name>
</gene>
<evidence type="ECO:0000256" key="1">
    <source>
        <dbReference type="ARBA" id="ARBA00006295"/>
    </source>
</evidence>
<reference evidence="5 6" key="1">
    <citation type="journal article" date="2016" name="Nat. Commun.">
        <title>Thousands of microbial genomes shed light on interconnected biogeochemical processes in an aquifer system.</title>
        <authorList>
            <person name="Anantharaman K."/>
            <person name="Brown C.T."/>
            <person name="Hug L.A."/>
            <person name="Sharon I."/>
            <person name="Castelle C.J."/>
            <person name="Probst A.J."/>
            <person name="Thomas B.C."/>
            <person name="Singh A."/>
            <person name="Wilkins M.J."/>
            <person name="Karaoz U."/>
            <person name="Brodie E.L."/>
            <person name="Williams K.H."/>
            <person name="Hubbard S.S."/>
            <person name="Banfield J.F."/>
        </authorList>
    </citation>
    <scope>NUCLEOTIDE SEQUENCE [LARGE SCALE GENOMIC DNA]</scope>
</reference>
<dbReference type="InterPro" id="IPR050336">
    <property type="entry name" value="Chromosome_partition/occlusion"/>
</dbReference>
<accession>A0A1F6NUG4</accession>
<dbReference type="EMBL" id="MFQZ01000010">
    <property type="protein sequence ID" value="OGH87511.1"/>
    <property type="molecule type" value="Genomic_DNA"/>
</dbReference>
<comment type="caution">
    <text evidence="5">The sequence shown here is derived from an EMBL/GenBank/DDBJ whole genome shotgun (WGS) entry which is preliminary data.</text>
</comment>
<evidence type="ECO:0000256" key="3">
    <source>
        <dbReference type="ARBA" id="ARBA00023125"/>
    </source>
</evidence>
<dbReference type="FunFam" id="3.90.1530.30:FF:000001">
    <property type="entry name" value="Chromosome partitioning protein ParB"/>
    <property type="match status" value="1"/>
</dbReference>
<feature type="domain" description="ParB-like N-terminal" evidence="4">
    <location>
        <begin position="33"/>
        <end position="123"/>
    </location>
</feature>
<name>A0A1F6NUG4_9BACT</name>
<dbReference type="CDD" id="cd16393">
    <property type="entry name" value="SPO0J_N"/>
    <property type="match status" value="1"/>
</dbReference>
<evidence type="ECO:0000313" key="6">
    <source>
        <dbReference type="Proteomes" id="UP000177907"/>
    </source>
</evidence>
<dbReference type="SMART" id="SM00470">
    <property type="entry name" value="ParB"/>
    <property type="match status" value="1"/>
</dbReference>
<dbReference type="Proteomes" id="UP000177907">
    <property type="component" value="Unassembled WGS sequence"/>
</dbReference>
<dbReference type="InterPro" id="IPR036086">
    <property type="entry name" value="ParB/Sulfiredoxin_sf"/>
</dbReference>
<dbReference type="InterPro" id="IPR004437">
    <property type="entry name" value="ParB/RepB/Spo0J"/>
</dbReference>
<protein>
    <recommendedName>
        <fullName evidence="4">ParB-like N-terminal domain-containing protein</fullName>
    </recommendedName>
</protein>
<dbReference type="PANTHER" id="PTHR33375">
    <property type="entry name" value="CHROMOSOME-PARTITIONING PROTEIN PARB-RELATED"/>
    <property type="match status" value="1"/>
</dbReference>
<dbReference type="Pfam" id="PF23552">
    <property type="entry name" value="ParB_C"/>
    <property type="match status" value="1"/>
</dbReference>
<evidence type="ECO:0000259" key="4">
    <source>
        <dbReference type="SMART" id="SM00470"/>
    </source>
</evidence>
<dbReference type="InterPro" id="IPR041468">
    <property type="entry name" value="HTH_ParB/Spo0J"/>
</dbReference>
<dbReference type="AlphaFoldDB" id="A0A1F6NUG4"/>
<dbReference type="SUPFAM" id="SSF110849">
    <property type="entry name" value="ParB/Sulfiredoxin"/>
    <property type="match status" value="1"/>
</dbReference>
<organism evidence="5 6">
    <name type="scientific">Candidatus Magasanikbacteria bacterium RIFOXYC2_FULL_42_28</name>
    <dbReference type="NCBI Taxonomy" id="1798704"/>
    <lineage>
        <taxon>Bacteria</taxon>
        <taxon>Candidatus Magasanikiibacteriota</taxon>
    </lineage>
</organism>